<evidence type="ECO:0000313" key="4">
    <source>
        <dbReference type="Proteomes" id="UP000268084"/>
    </source>
</evidence>
<keyword evidence="3" id="KW-0238">DNA-binding</keyword>
<dbReference type="RefSeq" id="WP_124798540.1">
    <property type="nucleotide sequence ID" value="NZ_CP034170.1"/>
</dbReference>
<dbReference type="InterPro" id="IPR041098">
    <property type="entry name" value="Rv2175c_C"/>
</dbReference>
<keyword evidence="4" id="KW-1185">Reference proteome</keyword>
<feature type="domain" description="DNA-binding protein Rv2175c wHTH" evidence="2">
    <location>
        <begin position="19"/>
        <end position="60"/>
    </location>
</feature>
<proteinExistence type="predicted"/>
<accession>A0A3G8ZKF0</accession>
<dbReference type="InterPro" id="IPR048576">
    <property type="entry name" value="Rv2175c_wHTH"/>
</dbReference>
<organism evidence="3 4">
    <name type="scientific">Nakamurella antarctica</name>
    <dbReference type="NCBI Taxonomy" id="1902245"/>
    <lineage>
        <taxon>Bacteria</taxon>
        <taxon>Bacillati</taxon>
        <taxon>Actinomycetota</taxon>
        <taxon>Actinomycetes</taxon>
        <taxon>Nakamurellales</taxon>
        <taxon>Nakamurellaceae</taxon>
        <taxon>Nakamurella</taxon>
    </lineage>
</organism>
<reference evidence="3 4" key="2">
    <citation type="submission" date="2018-12" db="EMBL/GenBank/DDBJ databases">
        <title>Nakamurella antarcticus sp. nov., isolated from Antarctica South Shetland Islands soil.</title>
        <authorList>
            <person name="Peng F."/>
        </authorList>
    </citation>
    <scope>NUCLEOTIDE SEQUENCE [LARGE SCALE GENOMIC DNA]</scope>
    <source>
        <strain evidence="3 4">S14-144</strain>
    </source>
</reference>
<dbReference type="GO" id="GO:0003677">
    <property type="term" value="F:DNA binding"/>
    <property type="evidence" value="ECO:0007669"/>
    <property type="project" value="UniProtKB-KW"/>
</dbReference>
<reference evidence="3 4" key="1">
    <citation type="submission" date="2018-11" db="EMBL/GenBank/DDBJ databases">
        <authorList>
            <person name="Da X."/>
        </authorList>
    </citation>
    <scope>NUCLEOTIDE SEQUENCE [LARGE SCALE GENOMIC DNA]</scope>
    <source>
        <strain evidence="3 4">S14-144</strain>
    </source>
</reference>
<protein>
    <submittedName>
        <fullName evidence="3">DNA-binding protein</fullName>
    </submittedName>
</protein>
<dbReference type="Proteomes" id="UP000268084">
    <property type="component" value="Chromosome"/>
</dbReference>
<dbReference type="EMBL" id="CP034170">
    <property type="protein sequence ID" value="AZI57799.1"/>
    <property type="molecule type" value="Genomic_DNA"/>
</dbReference>
<dbReference type="AlphaFoldDB" id="A0A3G8ZKF0"/>
<dbReference type="Pfam" id="PF18367">
    <property type="entry name" value="Rv2175c_C"/>
    <property type="match status" value="1"/>
</dbReference>
<evidence type="ECO:0000313" key="3">
    <source>
        <dbReference type="EMBL" id="AZI57799.1"/>
    </source>
</evidence>
<dbReference type="Pfam" id="PF21531">
    <property type="entry name" value="Rv2175c_wHTH"/>
    <property type="match status" value="1"/>
</dbReference>
<feature type="domain" description="Rv2175c C-terminal" evidence="1">
    <location>
        <begin position="68"/>
        <end position="121"/>
    </location>
</feature>
<evidence type="ECO:0000259" key="1">
    <source>
        <dbReference type="Pfam" id="PF18367"/>
    </source>
</evidence>
<sequence>MALRRVEWHPCDVPTTPTFVPVPDIAEALDVLVTKVHQLINERQLLAVRKDGVLRVPAEFVTDGEITKHLPSVITLLTDAGYTDEEILDWLYESDDSLPGTPMDALVENRGTEIKRRAQASGF</sequence>
<name>A0A3G8ZKF0_9ACTN</name>
<dbReference type="OrthoDB" id="3784042at2"/>
<dbReference type="KEGG" id="nak:EH165_06190"/>
<evidence type="ECO:0000259" key="2">
    <source>
        <dbReference type="Pfam" id="PF21531"/>
    </source>
</evidence>
<gene>
    <name evidence="3" type="ORF">EH165_06190</name>
</gene>